<name>D4ZJT4_SHEVD</name>
<keyword evidence="1" id="KW-0732">Signal</keyword>
<dbReference type="HOGENOM" id="CLU_2720113_0_0_6"/>
<protein>
    <recommendedName>
        <fullName evidence="4">Orphan protein</fullName>
    </recommendedName>
</protein>
<evidence type="ECO:0000313" key="3">
    <source>
        <dbReference type="Proteomes" id="UP000002350"/>
    </source>
</evidence>
<dbReference type="KEGG" id="svo:SVI_1962"/>
<dbReference type="RefSeq" id="WP_013051238.1">
    <property type="nucleotide sequence ID" value="NC_014012.1"/>
</dbReference>
<evidence type="ECO:0000256" key="1">
    <source>
        <dbReference type="SAM" id="SignalP"/>
    </source>
</evidence>
<reference evidence="3" key="1">
    <citation type="journal article" date="2010" name="Mol. Biosyst.">
        <title>Complete genome sequence and comparative analysis of Shewanella violacea, a psychrophilic and piezophilic bacterium from deep sea floor sediments.</title>
        <authorList>
            <person name="Aono E."/>
            <person name="Baba T."/>
            <person name="Ara T."/>
            <person name="Nishi T."/>
            <person name="Nakamichi T."/>
            <person name="Inamoto E."/>
            <person name="Toyonaga H."/>
            <person name="Hasegawa M."/>
            <person name="Takai Y."/>
            <person name="Okumura Y."/>
            <person name="Baba M."/>
            <person name="Tomita M."/>
            <person name="Kato C."/>
            <person name="Oshima T."/>
            <person name="Nakasone K."/>
            <person name="Mori H."/>
        </authorList>
    </citation>
    <scope>NUCLEOTIDE SEQUENCE [LARGE SCALE GENOMIC DNA]</scope>
    <source>
        <strain evidence="3">JCM 10179 / CIP 106290 / LMG 19151 / DSS12</strain>
    </source>
</reference>
<dbReference type="EMBL" id="AP011177">
    <property type="protein sequence ID" value="BAJ01933.1"/>
    <property type="molecule type" value="Genomic_DNA"/>
</dbReference>
<dbReference type="AlphaFoldDB" id="D4ZJT4"/>
<keyword evidence="3" id="KW-1185">Reference proteome</keyword>
<feature type="chain" id="PRO_5003068779" description="Orphan protein" evidence="1">
    <location>
        <begin position="18"/>
        <end position="72"/>
    </location>
</feature>
<evidence type="ECO:0008006" key="4">
    <source>
        <dbReference type="Google" id="ProtNLM"/>
    </source>
</evidence>
<evidence type="ECO:0000313" key="2">
    <source>
        <dbReference type="EMBL" id="BAJ01933.1"/>
    </source>
</evidence>
<gene>
    <name evidence="2" type="ordered locus">SVI_1962</name>
</gene>
<accession>D4ZJT4</accession>
<dbReference type="Proteomes" id="UP000002350">
    <property type="component" value="Chromosome"/>
</dbReference>
<proteinExistence type="predicted"/>
<organism evidence="2 3">
    <name type="scientific">Shewanella violacea (strain JCM 10179 / CIP 106290 / LMG 19151 / DSS12)</name>
    <dbReference type="NCBI Taxonomy" id="637905"/>
    <lineage>
        <taxon>Bacteria</taxon>
        <taxon>Pseudomonadati</taxon>
        <taxon>Pseudomonadota</taxon>
        <taxon>Gammaproteobacteria</taxon>
        <taxon>Alteromonadales</taxon>
        <taxon>Shewanellaceae</taxon>
        <taxon>Shewanella</taxon>
    </lineage>
</organism>
<sequence>MKKVLLLLTLFSASTFAQKEAPTPEKPMCDKCCKQHSKKDFNYNSAHYGMPHAIEVSRQLLKDCNEQLGQAL</sequence>
<feature type="signal peptide" evidence="1">
    <location>
        <begin position="1"/>
        <end position="17"/>
    </location>
</feature>